<evidence type="ECO:0000256" key="12">
    <source>
        <dbReference type="ARBA" id="ARBA00022989"/>
    </source>
</evidence>
<feature type="domain" description="Tyrosine-protein kinase G-rich" evidence="20">
    <location>
        <begin position="412"/>
        <end position="485"/>
    </location>
</feature>
<keyword evidence="10" id="KW-0418">Kinase</keyword>
<feature type="domain" description="AAA" evidence="19">
    <location>
        <begin position="567"/>
        <end position="695"/>
    </location>
</feature>
<dbReference type="Pfam" id="PF13614">
    <property type="entry name" value="AAA_31"/>
    <property type="match status" value="1"/>
</dbReference>
<evidence type="ECO:0000259" key="20">
    <source>
        <dbReference type="Pfam" id="PF13807"/>
    </source>
</evidence>
<proteinExistence type="inferred from homology"/>
<keyword evidence="9" id="KW-0547">Nucleotide-binding</keyword>
<keyword evidence="7" id="KW-0808">Transferase</keyword>
<evidence type="ECO:0000256" key="7">
    <source>
        <dbReference type="ARBA" id="ARBA00022679"/>
    </source>
</evidence>
<keyword evidence="6" id="KW-0997">Cell inner membrane</keyword>
<dbReference type="EMBL" id="FNMZ01000002">
    <property type="protein sequence ID" value="SDW71386.1"/>
    <property type="molecule type" value="Genomic_DNA"/>
</dbReference>
<dbReference type="InterPro" id="IPR050445">
    <property type="entry name" value="Bact_polysacc_biosynth/exp"/>
</dbReference>
<evidence type="ECO:0000256" key="3">
    <source>
        <dbReference type="ARBA" id="ARBA00008883"/>
    </source>
</evidence>
<evidence type="ECO:0000313" key="22">
    <source>
        <dbReference type="Proteomes" id="UP000199118"/>
    </source>
</evidence>
<evidence type="ECO:0000256" key="10">
    <source>
        <dbReference type="ARBA" id="ARBA00022777"/>
    </source>
</evidence>
<feature type="transmembrane region" description="Helical" evidence="17">
    <location>
        <begin position="56"/>
        <end position="76"/>
    </location>
</feature>
<evidence type="ECO:0000256" key="4">
    <source>
        <dbReference type="ARBA" id="ARBA00011903"/>
    </source>
</evidence>
<dbReference type="STRING" id="356660.SAMN05444336_102163"/>
<name>A0A1H2VSY3_9RHOB</name>
<evidence type="ECO:0000256" key="1">
    <source>
        <dbReference type="ARBA" id="ARBA00004429"/>
    </source>
</evidence>
<keyword evidence="14" id="KW-0829">Tyrosine-protein kinase</keyword>
<dbReference type="NCBIfam" id="TIGR01007">
    <property type="entry name" value="eps_fam"/>
    <property type="match status" value="1"/>
</dbReference>
<dbReference type="InterPro" id="IPR032807">
    <property type="entry name" value="GNVR"/>
</dbReference>
<dbReference type="GO" id="GO:0005524">
    <property type="term" value="F:ATP binding"/>
    <property type="evidence" value="ECO:0007669"/>
    <property type="project" value="UniProtKB-KW"/>
</dbReference>
<dbReference type="InterPro" id="IPR005702">
    <property type="entry name" value="Wzc-like_C"/>
</dbReference>
<comment type="subcellular location">
    <subcellularLocation>
        <location evidence="1">Cell inner membrane</location>
        <topology evidence="1">Multi-pass membrane protein</topology>
    </subcellularLocation>
</comment>
<evidence type="ECO:0000256" key="8">
    <source>
        <dbReference type="ARBA" id="ARBA00022692"/>
    </source>
</evidence>
<dbReference type="AlphaFoldDB" id="A0A1H2VSY3"/>
<dbReference type="SUPFAM" id="SSF52540">
    <property type="entry name" value="P-loop containing nucleoside triphosphate hydrolases"/>
    <property type="match status" value="1"/>
</dbReference>
<accession>A0A1H2VSY3</accession>
<evidence type="ECO:0000313" key="21">
    <source>
        <dbReference type="EMBL" id="SDW71386.1"/>
    </source>
</evidence>
<dbReference type="PANTHER" id="PTHR32309">
    <property type="entry name" value="TYROSINE-PROTEIN KINASE"/>
    <property type="match status" value="1"/>
</dbReference>
<dbReference type="RefSeq" id="WP_176954662.1">
    <property type="nucleotide sequence ID" value="NZ_FNMZ01000002.1"/>
</dbReference>
<evidence type="ECO:0000256" key="17">
    <source>
        <dbReference type="SAM" id="Phobius"/>
    </source>
</evidence>
<dbReference type="GO" id="GO:0005886">
    <property type="term" value="C:plasma membrane"/>
    <property type="evidence" value="ECO:0007669"/>
    <property type="project" value="UniProtKB-SubCell"/>
</dbReference>
<reference evidence="21 22" key="1">
    <citation type="submission" date="2016-10" db="EMBL/GenBank/DDBJ databases">
        <authorList>
            <person name="de Groot N.N."/>
        </authorList>
    </citation>
    <scope>NUCLEOTIDE SEQUENCE [LARGE SCALE GENOMIC DNA]</scope>
    <source>
        <strain evidence="21 22">DSM 17890</strain>
    </source>
</reference>
<evidence type="ECO:0000256" key="2">
    <source>
        <dbReference type="ARBA" id="ARBA00007316"/>
    </source>
</evidence>
<evidence type="ECO:0000256" key="15">
    <source>
        <dbReference type="ARBA" id="ARBA00051245"/>
    </source>
</evidence>
<keyword evidence="13 17" id="KW-0472">Membrane</keyword>
<comment type="similarity">
    <text evidence="2">Belongs to the CpsD/CapB family.</text>
</comment>
<dbReference type="InterPro" id="IPR025669">
    <property type="entry name" value="AAA_dom"/>
</dbReference>
<dbReference type="EC" id="2.7.10.2" evidence="4"/>
<dbReference type="Pfam" id="PF13807">
    <property type="entry name" value="GNVR"/>
    <property type="match status" value="1"/>
</dbReference>
<protein>
    <recommendedName>
        <fullName evidence="4">non-specific protein-tyrosine kinase</fullName>
        <ecNumber evidence="4">2.7.10.2</ecNumber>
    </recommendedName>
</protein>
<evidence type="ECO:0000256" key="14">
    <source>
        <dbReference type="ARBA" id="ARBA00023137"/>
    </source>
</evidence>
<gene>
    <name evidence="21" type="ORF">SAMN05444336_102163</name>
</gene>
<evidence type="ECO:0000259" key="19">
    <source>
        <dbReference type="Pfam" id="PF13614"/>
    </source>
</evidence>
<dbReference type="PANTHER" id="PTHR32309:SF13">
    <property type="entry name" value="FERRIC ENTEROBACTIN TRANSPORT PROTEIN FEPE"/>
    <property type="match status" value="1"/>
</dbReference>
<keyword evidence="5" id="KW-1003">Cell membrane</keyword>
<sequence>MPVDDFPGTRRDAPDQMGELPERLRHGATDPQPHVEGKADELTFESLFTTVWRRKWTIAVFGFGFAILAIALVYSLTPQYKSTAVVMLDRQQEQVIDVESVVSGVSTDYYSILAEAQVLRSRALANRVVEAAGLEQNPYFNPLLLPEEEPGLVGYVIGGAFNLLKTAIRGAVTDEDSVAPTGRDLLDESYWVRQRAIDRLLGSLEVMAVSDTYVYALTVETPNAIMSAEIANKVAELYILDQLETKFEATQKATEWLSNRVAELKSELERSEAAVEAYNSSTTLISEAALAGMNRQLKELRERVIALDALATESGTRLERLEAALDAGDYETFALAADQPRLSTLAADIAGAAPGSGARQAMENRFETAAQRVLVQTRTERDRALSQSGAVTSSIAELEQQLSTQTDDLVELRQLTREAEADRRIYEQFLRRLNETSVQQGVQQADARVLSPAVVNFNASYPPKMLAVLAAGFFGGLCGIAFVLIIEQMNNAFRSSEELEKNTGLAVLGNIPVAPVRMRRGVLDYAVDRPSSALVEAIRNLRTGVLLANVDRQPKMIMLTSSLPKEGKTTCSLLLAQNAAGLGKKVLLVECDLRRRTFRTYFSGAPKHGLMSILSGEKTFEEVVHHDEKVGFDVVMGEETQVNAADVFASQKFRQFLQDARDRYDFVVIDTPPVLAVPDSRVIAPLADAVIYCVRWNSTHKDLVKHGLAQFAQIKVRVAGLALTQINTKKMAKYGYGGYNYHYYKTSSRYYLN</sequence>
<feature type="domain" description="Polysaccharide chain length determinant N-terminal" evidence="18">
    <location>
        <begin position="40"/>
        <end position="130"/>
    </location>
</feature>
<organism evidence="21 22">
    <name type="scientific">Albimonas donghaensis</name>
    <dbReference type="NCBI Taxonomy" id="356660"/>
    <lineage>
        <taxon>Bacteria</taxon>
        <taxon>Pseudomonadati</taxon>
        <taxon>Pseudomonadota</taxon>
        <taxon>Alphaproteobacteria</taxon>
        <taxon>Rhodobacterales</taxon>
        <taxon>Paracoccaceae</taxon>
        <taxon>Albimonas</taxon>
    </lineage>
</organism>
<evidence type="ECO:0000256" key="16">
    <source>
        <dbReference type="SAM" id="Coils"/>
    </source>
</evidence>
<comment type="similarity">
    <text evidence="3">Belongs to the etk/wzc family.</text>
</comment>
<feature type="coiled-coil region" evidence="16">
    <location>
        <begin position="254"/>
        <end position="310"/>
    </location>
</feature>
<dbReference type="InterPro" id="IPR003856">
    <property type="entry name" value="LPS_length_determ_N"/>
</dbReference>
<comment type="catalytic activity">
    <reaction evidence="15">
        <text>L-tyrosyl-[protein] + ATP = O-phospho-L-tyrosyl-[protein] + ADP + H(+)</text>
        <dbReference type="Rhea" id="RHEA:10596"/>
        <dbReference type="Rhea" id="RHEA-COMP:10136"/>
        <dbReference type="Rhea" id="RHEA-COMP:20101"/>
        <dbReference type="ChEBI" id="CHEBI:15378"/>
        <dbReference type="ChEBI" id="CHEBI:30616"/>
        <dbReference type="ChEBI" id="CHEBI:46858"/>
        <dbReference type="ChEBI" id="CHEBI:61978"/>
        <dbReference type="ChEBI" id="CHEBI:456216"/>
        <dbReference type="EC" id="2.7.10.2"/>
    </reaction>
</comment>
<dbReference type="InterPro" id="IPR027417">
    <property type="entry name" value="P-loop_NTPase"/>
</dbReference>
<feature type="coiled-coil region" evidence="16">
    <location>
        <begin position="395"/>
        <end position="432"/>
    </location>
</feature>
<keyword evidence="8 17" id="KW-0812">Transmembrane</keyword>
<evidence type="ECO:0000256" key="6">
    <source>
        <dbReference type="ARBA" id="ARBA00022519"/>
    </source>
</evidence>
<evidence type="ECO:0000256" key="9">
    <source>
        <dbReference type="ARBA" id="ARBA00022741"/>
    </source>
</evidence>
<dbReference type="CDD" id="cd05387">
    <property type="entry name" value="BY-kinase"/>
    <property type="match status" value="1"/>
</dbReference>
<keyword evidence="16" id="KW-0175">Coiled coil</keyword>
<keyword evidence="11" id="KW-0067">ATP-binding</keyword>
<evidence type="ECO:0000259" key="18">
    <source>
        <dbReference type="Pfam" id="PF02706"/>
    </source>
</evidence>
<evidence type="ECO:0000256" key="13">
    <source>
        <dbReference type="ARBA" id="ARBA00023136"/>
    </source>
</evidence>
<feature type="transmembrane region" description="Helical" evidence="17">
    <location>
        <begin position="465"/>
        <end position="486"/>
    </location>
</feature>
<dbReference type="Proteomes" id="UP000199118">
    <property type="component" value="Unassembled WGS sequence"/>
</dbReference>
<keyword evidence="22" id="KW-1185">Reference proteome</keyword>
<evidence type="ECO:0000256" key="11">
    <source>
        <dbReference type="ARBA" id="ARBA00022840"/>
    </source>
</evidence>
<keyword evidence="12 17" id="KW-1133">Transmembrane helix</keyword>
<evidence type="ECO:0000256" key="5">
    <source>
        <dbReference type="ARBA" id="ARBA00022475"/>
    </source>
</evidence>
<dbReference type="GO" id="GO:0004715">
    <property type="term" value="F:non-membrane spanning protein tyrosine kinase activity"/>
    <property type="evidence" value="ECO:0007669"/>
    <property type="project" value="UniProtKB-EC"/>
</dbReference>
<dbReference type="Gene3D" id="3.40.50.300">
    <property type="entry name" value="P-loop containing nucleotide triphosphate hydrolases"/>
    <property type="match status" value="1"/>
</dbReference>
<dbReference type="Pfam" id="PF02706">
    <property type="entry name" value="Wzz"/>
    <property type="match status" value="1"/>
</dbReference>